<dbReference type="SUPFAM" id="SSF49562">
    <property type="entry name" value="C2 domain (Calcium/lipid-binding domain, CaLB)"/>
    <property type="match status" value="2"/>
</dbReference>
<keyword evidence="2" id="KW-0472">Membrane</keyword>
<dbReference type="InterPro" id="IPR035892">
    <property type="entry name" value="C2_domain_sf"/>
</dbReference>
<protein>
    <recommendedName>
        <fullName evidence="3">C2 domain-containing protein</fullName>
    </recommendedName>
</protein>
<dbReference type="Gene3D" id="2.60.40.150">
    <property type="entry name" value="C2 domain"/>
    <property type="match status" value="2"/>
</dbReference>
<proteinExistence type="inferred from homology"/>
<dbReference type="Pfam" id="PF00168">
    <property type="entry name" value="C2"/>
    <property type="match status" value="2"/>
</dbReference>
<dbReference type="Proteomes" id="UP000812440">
    <property type="component" value="Chromosome 4"/>
</dbReference>
<evidence type="ECO:0000313" key="4">
    <source>
        <dbReference type="EMBL" id="KAG8438063.1"/>
    </source>
</evidence>
<dbReference type="GO" id="GO:0000149">
    <property type="term" value="F:SNARE binding"/>
    <property type="evidence" value="ECO:0007669"/>
    <property type="project" value="TreeGrafter"/>
</dbReference>
<name>A0A8T2J2L7_9PIPI</name>
<dbReference type="GO" id="GO:0048488">
    <property type="term" value="P:synaptic vesicle endocytosis"/>
    <property type="evidence" value="ECO:0007669"/>
    <property type="project" value="TreeGrafter"/>
</dbReference>
<keyword evidence="2" id="KW-1133">Transmembrane helix</keyword>
<dbReference type="GO" id="GO:0048791">
    <property type="term" value="P:calcium ion-regulated exocytosis of neurotransmitter"/>
    <property type="evidence" value="ECO:0007669"/>
    <property type="project" value="TreeGrafter"/>
</dbReference>
<feature type="domain" description="C2" evidence="3">
    <location>
        <begin position="129"/>
        <end position="254"/>
    </location>
</feature>
<evidence type="ECO:0000259" key="3">
    <source>
        <dbReference type="PROSITE" id="PS50004"/>
    </source>
</evidence>
<dbReference type="AlphaFoldDB" id="A0A8T2J2L7"/>
<keyword evidence="2" id="KW-0812">Transmembrane</keyword>
<dbReference type="GO" id="GO:0031045">
    <property type="term" value="C:dense core granule"/>
    <property type="evidence" value="ECO:0007669"/>
    <property type="project" value="TreeGrafter"/>
</dbReference>
<dbReference type="FunFam" id="2.60.40.150:FF:000352">
    <property type="entry name" value="Uncharacterized protein"/>
    <property type="match status" value="1"/>
</dbReference>
<dbReference type="GO" id="GO:0005886">
    <property type="term" value="C:plasma membrane"/>
    <property type="evidence" value="ECO:0007669"/>
    <property type="project" value="TreeGrafter"/>
</dbReference>
<organism evidence="4 5">
    <name type="scientific">Hymenochirus boettgeri</name>
    <name type="common">Congo dwarf clawed frog</name>
    <dbReference type="NCBI Taxonomy" id="247094"/>
    <lineage>
        <taxon>Eukaryota</taxon>
        <taxon>Metazoa</taxon>
        <taxon>Chordata</taxon>
        <taxon>Craniata</taxon>
        <taxon>Vertebrata</taxon>
        <taxon>Euteleostomi</taxon>
        <taxon>Amphibia</taxon>
        <taxon>Batrachia</taxon>
        <taxon>Anura</taxon>
        <taxon>Pipoidea</taxon>
        <taxon>Pipidae</taxon>
        <taxon>Pipinae</taxon>
        <taxon>Hymenochirus</taxon>
    </lineage>
</organism>
<dbReference type="InterPro" id="IPR000008">
    <property type="entry name" value="C2_dom"/>
</dbReference>
<evidence type="ECO:0000256" key="1">
    <source>
        <dbReference type="ARBA" id="ARBA00006996"/>
    </source>
</evidence>
<keyword evidence="5" id="KW-1185">Reference proteome</keyword>
<dbReference type="OrthoDB" id="67700at2759"/>
<sequence>MAQNSLSSFQIFLPFSDTLKYTILAVAILLLLVAILLLAYNVYKYLQYRRSLYKGENVYLGEPYSEKKSSSNILWKNVAPSFLEIIRKEKDSKIQLMQKEMEKLEEHLTPSQPSTESLDDLDSNPDHVYRGKLKFSLLYDKKKMNLTIMVIEALELPEYSRDPFVKIRLFSKADEQQSSVQTVLYEWETKVVKNSRNPVFEQAFSCTFKESHLTSIGLKFEVKDFDKYSRHTLIGEVRTALKDLKASKTLEYCEDLQEKTKDIIGEVLISLKCLPTAQKIEVGILKFKTSPLSTISERDVYARIDVFTNQQKQKHQKSSLRAKSKVTVFNETFLFSLPDPLKTHCLILVSLYETVVNGRKLIGQTSLGNQSTKTEVSHWDLMMQSLRQPVAKWHPLFI</sequence>
<feature type="transmembrane region" description="Helical" evidence="2">
    <location>
        <begin position="21"/>
        <end position="43"/>
    </location>
</feature>
<dbReference type="GO" id="GO:0030276">
    <property type="term" value="F:clathrin binding"/>
    <property type="evidence" value="ECO:0007669"/>
    <property type="project" value="TreeGrafter"/>
</dbReference>
<dbReference type="GO" id="GO:0001786">
    <property type="term" value="F:phosphatidylserine binding"/>
    <property type="evidence" value="ECO:0007669"/>
    <property type="project" value="TreeGrafter"/>
</dbReference>
<dbReference type="GO" id="GO:0030424">
    <property type="term" value="C:axon"/>
    <property type="evidence" value="ECO:0007669"/>
    <property type="project" value="TreeGrafter"/>
</dbReference>
<dbReference type="GO" id="GO:0005509">
    <property type="term" value="F:calcium ion binding"/>
    <property type="evidence" value="ECO:0007669"/>
    <property type="project" value="TreeGrafter"/>
</dbReference>
<evidence type="ECO:0000256" key="2">
    <source>
        <dbReference type="SAM" id="Phobius"/>
    </source>
</evidence>
<dbReference type="PANTHER" id="PTHR10024:SF175">
    <property type="entry name" value="C2 DOMAIN-CONTAINING PROTEIN"/>
    <property type="match status" value="1"/>
</dbReference>
<dbReference type="PROSITE" id="PS50004">
    <property type="entry name" value="C2"/>
    <property type="match status" value="2"/>
</dbReference>
<comment type="similarity">
    <text evidence="1">Belongs to the synaptotagmin family.</text>
</comment>
<dbReference type="EMBL" id="JAACNH010000007">
    <property type="protein sequence ID" value="KAG8438063.1"/>
    <property type="molecule type" value="Genomic_DNA"/>
</dbReference>
<dbReference type="GO" id="GO:0005544">
    <property type="term" value="F:calcium-dependent phospholipid binding"/>
    <property type="evidence" value="ECO:0007669"/>
    <property type="project" value="TreeGrafter"/>
</dbReference>
<dbReference type="SMART" id="SM00239">
    <property type="entry name" value="C2"/>
    <property type="match status" value="2"/>
</dbReference>
<comment type="caution">
    <text evidence="4">The sequence shown here is derived from an EMBL/GenBank/DDBJ whole genome shotgun (WGS) entry which is preliminary data.</text>
</comment>
<accession>A0A8T2J2L7</accession>
<dbReference type="PANTHER" id="PTHR10024">
    <property type="entry name" value="SYNAPTOTAGMIN"/>
    <property type="match status" value="1"/>
</dbReference>
<feature type="domain" description="C2" evidence="3">
    <location>
        <begin position="263"/>
        <end position="394"/>
    </location>
</feature>
<reference evidence="4" key="1">
    <citation type="thesis" date="2020" institute="ProQuest LLC" country="789 East Eisenhower Parkway, Ann Arbor, MI, USA">
        <title>Comparative Genomics and Chromosome Evolution.</title>
        <authorList>
            <person name="Mudd A.B."/>
        </authorList>
    </citation>
    <scope>NUCLEOTIDE SEQUENCE</scope>
    <source>
        <strain evidence="4">Female2</strain>
        <tissue evidence="4">Blood</tissue>
    </source>
</reference>
<dbReference type="GO" id="GO:0030672">
    <property type="term" value="C:synaptic vesicle membrane"/>
    <property type="evidence" value="ECO:0007669"/>
    <property type="project" value="TreeGrafter"/>
</dbReference>
<evidence type="ECO:0000313" key="5">
    <source>
        <dbReference type="Proteomes" id="UP000812440"/>
    </source>
</evidence>
<gene>
    <name evidence="4" type="ORF">GDO86_008665</name>
</gene>